<evidence type="ECO:0000313" key="2">
    <source>
        <dbReference type="EMBL" id="KAF9071279.1"/>
    </source>
</evidence>
<protein>
    <submittedName>
        <fullName evidence="2">Uncharacterized protein</fullName>
    </submittedName>
</protein>
<sequence length="211" mass="22422">MATRSGSDCGLGHKNERLIAHYLQNRIIWAFSLCEVIAPPSALGLMFPIGPIHVPSTVQISSSGFTGGNHKEYVNFTSKALMAPARCGGGPLFGSGFTPYGPFLVDQEGTYTIQWNVTYGIPFVPYEANSTTSDCNPGPYSYQSLVLNKTFTTSGKAYGTVIETAVTTVTSSFATLPTGQVVFLNGARGLSGMYLMSVLPVVVVLGVFSLL</sequence>
<keyword evidence="1" id="KW-0472">Membrane</keyword>
<reference evidence="2" key="1">
    <citation type="submission" date="2020-11" db="EMBL/GenBank/DDBJ databases">
        <authorList>
            <consortium name="DOE Joint Genome Institute"/>
            <person name="Ahrendt S."/>
            <person name="Riley R."/>
            <person name="Andreopoulos W."/>
            <person name="Labutti K."/>
            <person name="Pangilinan J."/>
            <person name="Ruiz-Duenas F.J."/>
            <person name="Barrasa J.M."/>
            <person name="Sanchez-Garcia M."/>
            <person name="Camarero S."/>
            <person name="Miyauchi S."/>
            <person name="Serrano A."/>
            <person name="Linde D."/>
            <person name="Babiker R."/>
            <person name="Drula E."/>
            <person name="Ayuso-Fernandez I."/>
            <person name="Pacheco R."/>
            <person name="Padilla G."/>
            <person name="Ferreira P."/>
            <person name="Barriuso J."/>
            <person name="Kellner H."/>
            <person name="Castanera R."/>
            <person name="Alfaro M."/>
            <person name="Ramirez L."/>
            <person name="Pisabarro A.G."/>
            <person name="Kuo A."/>
            <person name="Tritt A."/>
            <person name="Lipzen A."/>
            <person name="He G."/>
            <person name="Yan M."/>
            <person name="Ng V."/>
            <person name="Cullen D."/>
            <person name="Martin F."/>
            <person name="Rosso M.-N."/>
            <person name="Henrissat B."/>
            <person name="Hibbett D."/>
            <person name="Martinez A.T."/>
            <person name="Grigoriev I.V."/>
        </authorList>
    </citation>
    <scope>NUCLEOTIDE SEQUENCE</scope>
    <source>
        <strain evidence="2">AH 40177</strain>
    </source>
</reference>
<gene>
    <name evidence="2" type="ORF">BDP27DRAFT_1401475</name>
</gene>
<evidence type="ECO:0000313" key="3">
    <source>
        <dbReference type="Proteomes" id="UP000772434"/>
    </source>
</evidence>
<organism evidence="2 3">
    <name type="scientific">Rhodocollybia butyracea</name>
    <dbReference type="NCBI Taxonomy" id="206335"/>
    <lineage>
        <taxon>Eukaryota</taxon>
        <taxon>Fungi</taxon>
        <taxon>Dikarya</taxon>
        <taxon>Basidiomycota</taxon>
        <taxon>Agaricomycotina</taxon>
        <taxon>Agaricomycetes</taxon>
        <taxon>Agaricomycetidae</taxon>
        <taxon>Agaricales</taxon>
        <taxon>Marasmiineae</taxon>
        <taxon>Omphalotaceae</taxon>
        <taxon>Rhodocollybia</taxon>
    </lineage>
</organism>
<name>A0A9P5PS54_9AGAR</name>
<proteinExistence type="predicted"/>
<dbReference type="AlphaFoldDB" id="A0A9P5PS54"/>
<keyword evidence="3" id="KW-1185">Reference proteome</keyword>
<keyword evidence="1" id="KW-1133">Transmembrane helix</keyword>
<accession>A0A9P5PS54</accession>
<dbReference type="OrthoDB" id="3265098at2759"/>
<dbReference type="EMBL" id="JADNRY010000033">
    <property type="protein sequence ID" value="KAF9071279.1"/>
    <property type="molecule type" value="Genomic_DNA"/>
</dbReference>
<keyword evidence="1" id="KW-0812">Transmembrane</keyword>
<comment type="caution">
    <text evidence="2">The sequence shown here is derived from an EMBL/GenBank/DDBJ whole genome shotgun (WGS) entry which is preliminary data.</text>
</comment>
<evidence type="ECO:0000256" key="1">
    <source>
        <dbReference type="SAM" id="Phobius"/>
    </source>
</evidence>
<feature type="transmembrane region" description="Helical" evidence="1">
    <location>
        <begin position="193"/>
        <end position="210"/>
    </location>
</feature>
<dbReference type="Proteomes" id="UP000772434">
    <property type="component" value="Unassembled WGS sequence"/>
</dbReference>